<dbReference type="Proteomes" id="UP000429607">
    <property type="component" value="Unassembled WGS sequence"/>
</dbReference>
<feature type="domain" description="DDE-1" evidence="1">
    <location>
        <begin position="3"/>
        <end position="125"/>
    </location>
</feature>
<evidence type="ECO:0000259" key="1">
    <source>
        <dbReference type="Pfam" id="PF03184"/>
    </source>
</evidence>
<evidence type="ECO:0000313" key="5">
    <source>
        <dbReference type="Proteomes" id="UP000434957"/>
    </source>
</evidence>
<accession>A0A6A4BDL4</accession>
<dbReference type="GO" id="GO:0003677">
    <property type="term" value="F:DNA binding"/>
    <property type="evidence" value="ECO:0007669"/>
    <property type="project" value="TreeGrafter"/>
</dbReference>
<dbReference type="Pfam" id="PF03184">
    <property type="entry name" value="DDE_1"/>
    <property type="match status" value="1"/>
</dbReference>
<proteinExistence type="predicted"/>
<organism evidence="3 5">
    <name type="scientific">Phytophthora rubi</name>
    <dbReference type="NCBI Taxonomy" id="129364"/>
    <lineage>
        <taxon>Eukaryota</taxon>
        <taxon>Sar</taxon>
        <taxon>Stramenopiles</taxon>
        <taxon>Oomycota</taxon>
        <taxon>Peronosporomycetes</taxon>
        <taxon>Peronosporales</taxon>
        <taxon>Peronosporaceae</taxon>
        <taxon>Phytophthora</taxon>
    </lineage>
</organism>
<name>A0A6A4BDL4_9STRA</name>
<dbReference type="AlphaFoldDB" id="A0A6A4BDL4"/>
<dbReference type="InterPro" id="IPR050863">
    <property type="entry name" value="CenT-Element_Derived"/>
</dbReference>
<evidence type="ECO:0000313" key="3">
    <source>
        <dbReference type="EMBL" id="KAE9271190.1"/>
    </source>
</evidence>
<evidence type="ECO:0000313" key="4">
    <source>
        <dbReference type="Proteomes" id="UP000429607"/>
    </source>
</evidence>
<dbReference type="PANTHER" id="PTHR19303:SF73">
    <property type="entry name" value="PROTEIN PDC2"/>
    <property type="match status" value="1"/>
</dbReference>
<protein>
    <recommendedName>
        <fullName evidence="1">DDE-1 domain-containing protein</fullName>
    </recommendedName>
</protein>
<dbReference type="InterPro" id="IPR004875">
    <property type="entry name" value="DDE_SF_endonuclease_dom"/>
</dbReference>
<keyword evidence="5" id="KW-1185">Reference proteome</keyword>
<sequence length="134" mass="15315">MDVCCNADGSEKLSVFYLGTATKPRWFNSKPSSLHYFGTEKGWMTCWMYQQWLVALDEKMQAEKRTILLLVDNASSHDETGLLLKNVRVEKLPQNTTAKYQPLDQGIIHCVKRYVLSQKMMLALDRLGEGAENP</sequence>
<dbReference type="EMBL" id="QXFT01005790">
    <property type="protein sequence ID" value="KAE9271190.1"/>
    <property type="molecule type" value="Genomic_DNA"/>
</dbReference>
<dbReference type="GO" id="GO:0005634">
    <property type="term" value="C:nucleus"/>
    <property type="evidence" value="ECO:0007669"/>
    <property type="project" value="TreeGrafter"/>
</dbReference>
<dbReference type="EMBL" id="QXFV01005116">
    <property type="protein sequence ID" value="KAE8966276.1"/>
    <property type="molecule type" value="Genomic_DNA"/>
</dbReference>
<evidence type="ECO:0000313" key="2">
    <source>
        <dbReference type="EMBL" id="KAE8966276.1"/>
    </source>
</evidence>
<dbReference type="Proteomes" id="UP000434957">
    <property type="component" value="Unassembled WGS sequence"/>
</dbReference>
<dbReference type="PANTHER" id="PTHR19303">
    <property type="entry name" value="TRANSPOSON"/>
    <property type="match status" value="1"/>
</dbReference>
<gene>
    <name evidence="2" type="ORF">PR001_g28463</name>
    <name evidence="3" type="ORF">PR003_g30583</name>
</gene>
<reference evidence="3 5" key="1">
    <citation type="submission" date="2018-08" db="EMBL/GenBank/DDBJ databases">
        <title>Genomic investigation of the strawberry pathogen Phytophthora fragariae indicates pathogenicity is determined by transcriptional variation in three key races.</title>
        <authorList>
            <person name="Adams T.M."/>
            <person name="Armitage A.D."/>
            <person name="Sobczyk M.K."/>
            <person name="Bates H.J."/>
            <person name="Dunwell J.M."/>
            <person name="Nellist C.F."/>
            <person name="Harrison R.J."/>
        </authorList>
    </citation>
    <scope>NUCLEOTIDE SEQUENCE [LARGE SCALE GENOMIC DNA]</scope>
    <source>
        <strain evidence="2 4">SCRP249</strain>
        <strain evidence="3 5">SCRP333</strain>
    </source>
</reference>
<comment type="caution">
    <text evidence="3">The sequence shown here is derived from an EMBL/GenBank/DDBJ whole genome shotgun (WGS) entry which is preliminary data.</text>
</comment>